<proteinExistence type="predicted"/>
<feature type="transmembrane region" description="Helical" evidence="1">
    <location>
        <begin position="71"/>
        <end position="92"/>
    </location>
</feature>
<gene>
    <name evidence="2" type="ORF">SAMN05518684_10290</name>
</gene>
<name>A0A1H9Q8L7_9BACI</name>
<feature type="transmembrane region" description="Helical" evidence="1">
    <location>
        <begin position="216"/>
        <end position="237"/>
    </location>
</feature>
<accession>A0A1H9Q8L7</accession>
<organism evidence="2 3">
    <name type="scientific">Salipaludibacillus aurantiacus</name>
    <dbReference type="NCBI Taxonomy" id="1601833"/>
    <lineage>
        <taxon>Bacteria</taxon>
        <taxon>Bacillati</taxon>
        <taxon>Bacillota</taxon>
        <taxon>Bacilli</taxon>
        <taxon>Bacillales</taxon>
        <taxon>Bacillaceae</taxon>
    </lineage>
</organism>
<dbReference type="STRING" id="1601833.SAMN05518684_10290"/>
<feature type="transmembrane region" description="Helical" evidence="1">
    <location>
        <begin position="165"/>
        <end position="181"/>
    </location>
</feature>
<reference evidence="3" key="1">
    <citation type="submission" date="2016-10" db="EMBL/GenBank/DDBJ databases">
        <authorList>
            <person name="Varghese N."/>
            <person name="Submissions S."/>
        </authorList>
    </citation>
    <scope>NUCLEOTIDE SEQUENCE [LARGE SCALE GENOMIC DNA]</scope>
    <source>
        <strain evidence="3">S9</strain>
    </source>
</reference>
<dbReference type="EMBL" id="FOGT01000002">
    <property type="protein sequence ID" value="SER56841.1"/>
    <property type="molecule type" value="Genomic_DNA"/>
</dbReference>
<evidence type="ECO:0000256" key="1">
    <source>
        <dbReference type="SAM" id="Phobius"/>
    </source>
</evidence>
<dbReference type="OrthoDB" id="21325at2"/>
<dbReference type="Proteomes" id="UP000198571">
    <property type="component" value="Unassembled WGS sequence"/>
</dbReference>
<feature type="transmembrane region" description="Helical" evidence="1">
    <location>
        <begin position="104"/>
        <end position="124"/>
    </location>
</feature>
<evidence type="ECO:0000313" key="2">
    <source>
        <dbReference type="EMBL" id="SER56841.1"/>
    </source>
</evidence>
<feature type="transmembrane region" description="Helical" evidence="1">
    <location>
        <begin position="33"/>
        <end position="51"/>
    </location>
</feature>
<protein>
    <submittedName>
        <fullName evidence="2">Uncharacterized protein</fullName>
    </submittedName>
</protein>
<feature type="transmembrane region" description="Helical" evidence="1">
    <location>
        <begin position="130"/>
        <end position="153"/>
    </location>
</feature>
<dbReference type="AlphaFoldDB" id="A0A1H9Q8L7"/>
<keyword evidence="1" id="KW-0812">Transmembrane</keyword>
<sequence length="239" mass="27190">MTPGAFITGLLFIIIHLMTNTILPRSRMKRNRWLSFSAGVAASYVFMYILPALHEEQADFGEEALTMESELYVFGLIGMLIFFAIQNAASYYQRTEEGKKEGTFFWVQLSFFSIYNMLVAYIVISSEVEGVQAAFYSVAIGMHFVAVAHDLWLKDNQRYNRYGRFVLVLGIIAGWLFGMFLQLTPLALAIVFAFISGAMILNVMRFEVPLARNTHFPSFAFGSVSYSIVVLLLKFLLEW</sequence>
<evidence type="ECO:0000313" key="3">
    <source>
        <dbReference type="Proteomes" id="UP000198571"/>
    </source>
</evidence>
<keyword evidence="1" id="KW-1133">Transmembrane helix</keyword>
<feature type="transmembrane region" description="Helical" evidence="1">
    <location>
        <begin position="6"/>
        <end position="24"/>
    </location>
</feature>
<keyword evidence="3" id="KW-1185">Reference proteome</keyword>
<keyword evidence="1" id="KW-0472">Membrane</keyword>